<dbReference type="GO" id="GO:0006310">
    <property type="term" value="P:DNA recombination"/>
    <property type="evidence" value="ECO:0007669"/>
    <property type="project" value="InterPro"/>
</dbReference>
<evidence type="ECO:0008006" key="5">
    <source>
        <dbReference type="Google" id="ProtNLM"/>
    </source>
</evidence>
<evidence type="ECO:0000313" key="4">
    <source>
        <dbReference type="Proteomes" id="UP000694523"/>
    </source>
</evidence>
<evidence type="ECO:0000256" key="1">
    <source>
        <dbReference type="SAM" id="Coils"/>
    </source>
</evidence>
<proteinExistence type="predicted"/>
<organism evidence="3 4">
    <name type="scientific">Neogobius melanostomus</name>
    <name type="common">round goby</name>
    <dbReference type="NCBI Taxonomy" id="47308"/>
    <lineage>
        <taxon>Eukaryota</taxon>
        <taxon>Metazoa</taxon>
        <taxon>Chordata</taxon>
        <taxon>Craniata</taxon>
        <taxon>Vertebrata</taxon>
        <taxon>Euteleostomi</taxon>
        <taxon>Actinopterygii</taxon>
        <taxon>Neopterygii</taxon>
        <taxon>Teleostei</taxon>
        <taxon>Neoteleostei</taxon>
        <taxon>Acanthomorphata</taxon>
        <taxon>Gobiaria</taxon>
        <taxon>Gobiiformes</taxon>
        <taxon>Gobioidei</taxon>
        <taxon>Gobiidae</taxon>
        <taxon>Benthophilinae</taxon>
        <taxon>Neogobiini</taxon>
        <taxon>Neogobius</taxon>
    </lineage>
</organism>
<evidence type="ECO:0000313" key="3">
    <source>
        <dbReference type="Ensembl" id="ENSNMLP00000017623.1"/>
    </source>
</evidence>
<dbReference type="AlphaFoldDB" id="A0A8C6T9T8"/>
<sequence>MNHMRNLTDMMTIPTGNRTTNVSGHSSVTDSQFFFGSQFWPENSQAASQSLSRSSWNSTQSQEESDSTLLRCYQSKPLLFGETKDKSTFYSLLDKFEEDRKKTKENCDSDTLAKECLHIREALNKIHQLATGTETNGAICHTVLEKIETCVSTLQNNLISVQSDISQQLQTLLKEINSQKETVKGLEDKMEKATTDLDCSVQSLKMNVDGLKKDQQSERDMLEEALKLLSALVSKESPKRGPVTVMDSFIQTSPSLSHSGSLKENCLEMCKVDPPQDNKVGLRKRKTKKSLVRRKRRPLVMPQENSPSLLKRNKLPLSECRNKNEVKSFITPLSCWSQDSNSSACLNGINPILDETEVSAQPGGLWQLFDMNF</sequence>
<feature type="compositionally biased region" description="Polar residues" evidence="2">
    <location>
        <begin position="14"/>
        <end position="24"/>
    </location>
</feature>
<dbReference type="GO" id="GO:0000794">
    <property type="term" value="C:condensed nuclear chromosome"/>
    <property type="evidence" value="ECO:0007669"/>
    <property type="project" value="TreeGrafter"/>
</dbReference>
<reference evidence="3" key="2">
    <citation type="submission" date="2025-09" db="UniProtKB">
        <authorList>
            <consortium name="Ensembl"/>
        </authorList>
    </citation>
    <scope>IDENTIFICATION</scope>
</reference>
<evidence type="ECO:0000256" key="2">
    <source>
        <dbReference type="SAM" id="MobiDB-lite"/>
    </source>
</evidence>
<name>A0A8C6T9T8_9GOBI</name>
<dbReference type="PANTHER" id="PTHR35662:SF1">
    <property type="entry name" value="INTERACTOR OF HORMAD1 PROTEIN 1"/>
    <property type="match status" value="1"/>
</dbReference>
<feature type="coiled-coil region" evidence="1">
    <location>
        <begin position="169"/>
        <end position="232"/>
    </location>
</feature>
<keyword evidence="1" id="KW-0175">Coiled coil</keyword>
<accession>A0A8C6T9T8</accession>
<reference evidence="3" key="1">
    <citation type="submission" date="2025-08" db="UniProtKB">
        <authorList>
            <consortium name="Ensembl"/>
        </authorList>
    </citation>
    <scope>IDENTIFICATION</scope>
</reference>
<keyword evidence="4" id="KW-1185">Reference proteome</keyword>
<dbReference type="Proteomes" id="UP000694523">
    <property type="component" value="Unplaced"/>
</dbReference>
<dbReference type="Ensembl" id="ENSNMLT00000019823.1">
    <property type="protein sequence ID" value="ENSNMLP00000017623.1"/>
    <property type="gene ID" value="ENSNMLG00000011647.1"/>
</dbReference>
<dbReference type="GO" id="GO:0042138">
    <property type="term" value="P:meiotic DNA double-strand break formation"/>
    <property type="evidence" value="ECO:0007669"/>
    <property type="project" value="InterPro"/>
</dbReference>
<feature type="region of interest" description="Disordered" evidence="2">
    <location>
        <begin position="1"/>
        <end position="24"/>
    </location>
</feature>
<protein>
    <recommendedName>
        <fullName evidence="5">Interactor of HORMAD1 1</fullName>
    </recommendedName>
</protein>
<dbReference type="Pfam" id="PF15771">
    <property type="entry name" value="IHO1"/>
    <property type="match status" value="1"/>
</dbReference>
<dbReference type="PANTHER" id="PTHR35662">
    <property type="entry name" value="INTERACTOR OF HORMAD1 PROTEIN 1"/>
    <property type="match status" value="1"/>
</dbReference>
<dbReference type="GO" id="GO:0007129">
    <property type="term" value="P:homologous chromosome pairing at meiosis"/>
    <property type="evidence" value="ECO:0007669"/>
    <property type="project" value="TreeGrafter"/>
</dbReference>
<dbReference type="InterPro" id="IPR031529">
    <property type="entry name" value="IHO1"/>
</dbReference>